<keyword evidence="3 7" id="KW-0285">Flavoprotein</keyword>
<dbReference type="InterPro" id="IPR009100">
    <property type="entry name" value="AcylCoA_DH/oxidase_NM_dom_sf"/>
</dbReference>
<organism evidence="11 12">
    <name type="scientific">Rhodococcus triatomae</name>
    <dbReference type="NCBI Taxonomy" id="300028"/>
    <lineage>
        <taxon>Bacteria</taxon>
        <taxon>Bacillati</taxon>
        <taxon>Actinomycetota</taxon>
        <taxon>Actinomycetes</taxon>
        <taxon>Mycobacteriales</taxon>
        <taxon>Nocardiaceae</taxon>
        <taxon>Rhodococcus</taxon>
    </lineage>
</organism>
<evidence type="ECO:0000256" key="6">
    <source>
        <dbReference type="ARBA" id="ARBA00052546"/>
    </source>
</evidence>
<dbReference type="InterPro" id="IPR006091">
    <property type="entry name" value="Acyl-CoA_Oxase/DH_mid-dom"/>
</dbReference>
<comment type="catalytic activity">
    <reaction evidence="6">
        <text>a 2,3-saturated acyl-CoA + A = a 2,3-dehydroacyl-CoA + AH2</text>
        <dbReference type="Rhea" id="RHEA:48608"/>
        <dbReference type="ChEBI" id="CHEBI:13193"/>
        <dbReference type="ChEBI" id="CHEBI:17499"/>
        <dbReference type="ChEBI" id="CHEBI:60015"/>
        <dbReference type="ChEBI" id="CHEBI:65111"/>
    </reaction>
</comment>
<reference evidence="11 12" key="1">
    <citation type="submission" date="2016-10" db="EMBL/GenBank/DDBJ databases">
        <authorList>
            <person name="de Groot N.N."/>
        </authorList>
    </citation>
    <scope>NUCLEOTIDE SEQUENCE [LARGE SCALE GENOMIC DNA]</scope>
    <source>
        <strain evidence="11 12">DSM 44892</strain>
    </source>
</reference>
<evidence type="ECO:0000313" key="12">
    <source>
        <dbReference type="Proteomes" id="UP000183263"/>
    </source>
</evidence>
<dbReference type="PANTHER" id="PTHR48083:SF1">
    <property type="entry name" value="DEHYDROGENASE, PUTATIVE (AFU_ORTHOLOGUE AFUA_7G06510)-RELATED"/>
    <property type="match status" value="1"/>
</dbReference>
<proteinExistence type="inferred from homology"/>
<dbReference type="InterPro" id="IPR050741">
    <property type="entry name" value="Acyl-CoA_dehydrogenase"/>
</dbReference>
<evidence type="ECO:0000259" key="9">
    <source>
        <dbReference type="Pfam" id="PF02770"/>
    </source>
</evidence>
<keyword evidence="4 7" id="KW-0274">FAD</keyword>
<evidence type="ECO:0000313" key="11">
    <source>
        <dbReference type="EMBL" id="SDI30228.1"/>
    </source>
</evidence>
<dbReference type="InterPro" id="IPR009075">
    <property type="entry name" value="AcylCo_DH/oxidase_C"/>
</dbReference>
<dbReference type="GO" id="GO:0033539">
    <property type="term" value="P:fatty acid beta-oxidation using acyl-CoA dehydrogenase"/>
    <property type="evidence" value="ECO:0007669"/>
    <property type="project" value="TreeGrafter"/>
</dbReference>
<feature type="domain" description="Acyl-CoA dehydrogenase/oxidase C-terminal" evidence="8">
    <location>
        <begin position="253"/>
        <end position="392"/>
    </location>
</feature>
<protein>
    <recommendedName>
        <fullName evidence="13">Acyl-CoA dehydrogenase</fullName>
    </recommendedName>
</protein>
<dbReference type="GO" id="GO:0003995">
    <property type="term" value="F:acyl-CoA dehydrogenase activity"/>
    <property type="evidence" value="ECO:0007669"/>
    <property type="project" value="TreeGrafter"/>
</dbReference>
<keyword evidence="12" id="KW-1185">Reference proteome</keyword>
<dbReference type="SUPFAM" id="SSF47203">
    <property type="entry name" value="Acyl-CoA dehydrogenase C-terminal domain-like"/>
    <property type="match status" value="1"/>
</dbReference>
<dbReference type="SUPFAM" id="SSF56645">
    <property type="entry name" value="Acyl-CoA dehydrogenase NM domain-like"/>
    <property type="match status" value="1"/>
</dbReference>
<dbReference type="FunFam" id="2.40.110.10:FF:000002">
    <property type="entry name" value="Acyl-CoA dehydrogenase fadE12"/>
    <property type="match status" value="1"/>
</dbReference>
<evidence type="ECO:0000256" key="1">
    <source>
        <dbReference type="ARBA" id="ARBA00001974"/>
    </source>
</evidence>
<dbReference type="Gene3D" id="1.10.540.10">
    <property type="entry name" value="Acyl-CoA dehydrogenase/oxidase, N-terminal domain"/>
    <property type="match status" value="1"/>
</dbReference>
<evidence type="ECO:0000259" key="10">
    <source>
        <dbReference type="Pfam" id="PF02771"/>
    </source>
</evidence>
<feature type="domain" description="Acyl-CoA dehydrogenase/oxidase N-terminal" evidence="10">
    <location>
        <begin position="21"/>
        <end position="132"/>
    </location>
</feature>
<dbReference type="EMBL" id="FNDN01000006">
    <property type="protein sequence ID" value="SDI30228.1"/>
    <property type="molecule type" value="Genomic_DNA"/>
</dbReference>
<feature type="domain" description="Acyl-CoA oxidase/dehydrogenase middle" evidence="9">
    <location>
        <begin position="137"/>
        <end position="215"/>
    </location>
</feature>
<dbReference type="CDD" id="cd00567">
    <property type="entry name" value="ACAD"/>
    <property type="match status" value="1"/>
</dbReference>
<dbReference type="InterPro" id="IPR046373">
    <property type="entry name" value="Acyl-CoA_Oxase/DH_mid-dom_sf"/>
</dbReference>
<dbReference type="Gene3D" id="2.40.110.10">
    <property type="entry name" value="Butyryl-CoA Dehydrogenase, subunit A, domain 2"/>
    <property type="match status" value="1"/>
</dbReference>
<dbReference type="Gene3D" id="1.20.140.10">
    <property type="entry name" value="Butyryl-CoA Dehydrogenase, subunit A, domain 3"/>
    <property type="match status" value="1"/>
</dbReference>
<evidence type="ECO:0000259" key="8">
    <source>
        <dbReference type="Pfam" id="PF00441"/>
    </source>
</evidence>
<dbReference type="GO" id="GO:0050660">
    <property type="term" value="F:flavin adenine dinucleotide binding"/>
    <property type="evidence" value="ECO:0007669"/>
    <property type="project" value="InterPro"/>
</dbReference>
<evidence type="ECO:0000256" key="3">
    <source>
        <dbReference type="ARBA" id="ARBA00022630"/>
    </source>
</evidence>
<evidence type="ECO:0008006" key="13">
    <source>
        <dbReference type="Google" id="ProtNLM"/>
    </source>
</evidence>
<dbReference type="Pfam" id="PF02771">
    <property type="entry name" value="Acyl-CoA_dh_N"/>
    <property type="match status" value="1"/>
</dbReference>
<dbReference type="Pfam" id="PF02770">
    <property type="entry name" value="Acyl-CoA_dh_M"/>
    <property type="match status" value="1"/>
</dbReference>
<dbReference type="PANTHER" id="PTHR48083">
    <property type="entry name" value="MEDIUM-CHAIN SPECIFIC ACYL-COA DEHYDROGENASE, MITOCHONDRIAL-RELATED"/>
    <property type="match status" value="1"/>
</dbReference>
<sequence>MSEGTSSSIESSFIESSFIESEERRELRASVAKLAQRYNYVDYVLPRARRGEPLTELWNEAGKLGFLGVNLPEEYGGGGAGIYELALVQEELAAHGAGLLLVVVSPAICGTIIGKYGTAAQKEQWLPGLADGSKIMAFGITEADAGSNSHQITTTARRDGDDWILRGNKIYISGVDQADAVLIVARTEDAKTGKLRPALFIVPTDAENFQRTQMDMDIIEPDHQFMLFLDDVRLPADALVGEPDAALMQLFAGLNPERILGAAMAVGMGRYAIDAAVKYANERSVWKTAIGAHQGISHPLAQVKIELELAKLMMRKAAVLYDSGDDFGAAEAANMAKYAAAEASIKALDQAIQTHGGAGLTEEYGLAAMLGAARIARVAPVSREMILNFVSQHSLGLPKSY</sequence>
<evidence type="ECO:0000256" key="4">
    <source>
        <dbReference type="ARBA" id="ARBA00022827"/>
    </source>
</evidence>
<evidence type="ECO:0000256" key="2">
    <source>
        <dbReference type="ARBA" id="ARBA00009347"/>
    </source>
</evidence>
<dbReference type="GO" id="GO:0005737">
    <property type="term" value="C:cytoplasm"/>
    <property type="evidence" value="ECO:0007669"/>
    <property type="project" value="TreeGrafter"/>
</dbReference>
<dbReference type="InterPro" id="IPR037069">
    <property type="entry name" value="AcylCoA_DH/ox_N_sf"/>
</dbReference>
<dbReference type="InterPro" id="IPR013786">
    <property type="entry name" value="AcylCoA_DH/ox_N"/>
</dbReference>
<dbReference type="FunFam" id="1.20.140.10:FF:000012">
    <property type="entry name" value="Acyl-CoA dehydrogenase fadE12"/>
    <property type="match status" value="1"/>
</dbReference>
<gene>
    <name evidence="11" type="ORF">SAMN05444695_106180</name>
</gene>
<name>A0A1G8JG45_9NOCA</name>
<dbReference type="RefSeq" id="WP_072738349.1">
    <property type="nucleotide sequence ID" value="NZ_CP048813.1"/>
</dbReference>
<evidence type="ECO:0000256" key="7">
    <source>
        <dbReference type="RuleBase" id="RU362125"/>
    </source>
</evidence>
<dbReference type="Proteomes" id="UP000183263">
    <property type="component" value="Unassembled WGS sequence"/>
</dbReference>
<comment type="cofactor">
    <cofactor evidence="1 7">
        <name>FAD</name>
        <dbReference type="ChEBI" id="CHEBI:57692"/>
    </cofactor>
</comment>
<dbReference type="OrthoDB" id="8876745at2"/>
<dbReference type="Pfam" id="PF00441">
    <property type="entry name" value="Acyl-CoA_dh_1"/>
    <property type="match status" value="1"/>
</dbReference>
<comment type="similarity">
    <text evidence="2 7">Belongs to the acyl-CoA dehydrogenase family.</text>
</comment>
<dbReference type="AlphaFoldDB" id="A0A1G8JG45"/>
<keyword evidence="5 7" id="KW-0560">Oxidoreductase</keyword>
<accession>A0A1G8JG45</accession>
<evidence type="ECO:0000256" key="5">
    <source>
        <dbReference type="ARBA" id="ARBA00023002"/>
    </source>
</evidence>
<dbReference type="InterPro" id="IPR036250">
    <property type="entry name" value="AcylCo_DH-like_C"/>
</dbReference>